<feature type="region of interest" description="Disordered" evidence="2">
    <location>
        <begin position="154"/>
        <end position="188"/>
    </location>
</feature>
<dbReference type="GO" id="GO:0000712">
    <property type="term" value="P:resolution of meiotic recombination intermediates"/>
    <property type="evidence" value="ECO:0007669"/>
    <property type="project" value="TreeGrafter"/>
</dbReference>
<dbReference type="InterPro" id="IPR003887">
    <property type="entry name" value="LEM_dom"/>
</dbReference>
<dbReference type="Gene3D" id="1.25.40.20">
    <property type="entry name" value="Ankyrin repeat-containing domain"/>
    <property type="match status" value="1"/>
</dbReference>
<evidence type="ECO:0000313" key="4">
    <source>
        <dbReference type="EMBL" id="TRY65678.1"/>
    </source>
</evidence>
<proteinExistence type="predicted"/>
<feature type="compositionally biased region" description="Polar residues" evidence="2">
    <location>
        <begin position="408"/>
        <end position="433"/>
    </location>
</feature>
<organism evidence="4 5">
    <name type="scientific">Danionella cerebrum</name>
    <dbReference type="NCBI Taxonomy" id="2873325"/>
    <lineage>
        <taxon>Eukaryota</taxon>
        <taxon>Metazoa</taxon>
        <taxon>Chordata</taxon>
        <taxon>Craniata</taxon>
        <taxon>Vertebrata</taxon>
        <taxon>Euteleostomi</taxon>
        <taxon>Actinopterygii</taxon>
        <taxon>Neopterygii</taxon>
        <taxon>Teleostei</taxon>
        <taxon>Ostariophysi</taxon>
        <taxon>Cypriniformes</taxon>
        <taxon>Danionidae</taxon>
        <taxon>Danioninae</taxon>
        <taxon>Danionella</taxon>
    </lineage>
</organism>
<dbReference type="SMART" id="SM00540">
    <property type="entry name" value="LEM"/>
    <property type="match status" value="1"/>
</dbReference>
<feature type="repeat" description="ANK" evidence="1">
    <location>
        <begin position="76"/>
        <end position="108"/>
    </location>
</feature>
<dbReference type="OrthoDB" id="1601181at2759"/>
<feature type="region of interest" description="Disordered" evidence="2">
    <location>
        <begin position="855"/>
        <end position="893"/>
    </location>
</feature>
<feature type="compositionally biased region" description="Low complexity" evidence="2">
    <location>
        <begin position="167"/>
        <end position="176"/>
    </location>
</feature>
<feature type="compositionally biased region" description="Polar residues" evidence="2">
    <location>
        <begin position="177"/>
        <end position="188"/>
    </location>
</feature>
<dbReference type="STRING" id="623744.A0A553NJT5"/>
<dbReference type="InterPro" id="IPR011015">
    <property type="entry name" value="LEM/LEM-like_dom_sf"/>
</dbReference>
<feature type="domain" description="LEM" evidence="3">
    <location>
        <begin position="811"/>
        <end position="855"/>
    </location>
</feature>
<feature type="region of interest" description="Disordered" evidence="2">
    <location>
        <begin position="783"/>
        <end position="818"/>
    </location>
</feature>
<reference evidence="4 5" key="1">
    <citation type="journal article" date="2019" name="Sci. Data">
        <title>Hybrid genome assembly and annotation of Danionella translucida.</title>
        <authorList>
            <person name="Kadobianskyi M."/>
            <person name="Schulze L."/>
            <person name="Schuelke M."/>
            <person name="Judkewitz B."/>
        </authorList>
    </citation>
    <scope>NUCLEOTIDE SEQUENCE [LARGE SCALE GENOMIC DNA]</scope>
    <source>
        <strain evidence="4 5">Bolton</strain>
    </source>
</reference>
<dbReference type="EMBL" id="SRMA01026899">
    <property type="protein sequence ID" value="TRY65678.1"/>
    <property type="molecule type" value="Genomic_DNA"/>
</dbReference>
<dbReference type="SUPFAM" id="SSF48403">
    <property type="entry name" value="Ankyrin repeat"/>
    <property type="match status" value="1"/>
</dbReference>
<name>A0A553NJT5_9TELE</name>
<dbReference type="InterPro" id="IPR034998">
    <property type="entry name" value="ANKLE1"/>
</dbReference>
<feature type="compositionally biased region" description="Basic and acidic residues" evidence="2">
    <location>
        <begin position="784"/>
        <end position="801"/>
    </location>
</feature>
<dbReference type="PROSITE" id="PS50297">
    <property type="entry name" value="ANK_REP_REGION"/>
    <property type="match status" value="2"/>
</dbReference>
<feature type="region of interest" description="Disordered" evidence="2">
    <location>
        <begin position="372"/>
        <end position="433"/>
    </location>
</feature>
<dbReference type="GO" id="GO:0005737">
    <property type="term" value="C:cytoplasm"/>
    <property type="evidence" value="ECO:0007669"/>
    <property type="project" value="TreeGrafter"/>
</dbReference>
<comment type="caution">
    <text evidence="4">The sequence shown here is derived from an EMBL/GenBank/DDBJ whole genome shotgun (WGS) entry which is preliminary data.</text>
</comment>
<dbReference type="GO" id="GO:0005654">
    <property type="term" value="C:nucleoplasm"/>
    <property type="evidence" value="ECO:0007669"/>
    <property type="project" value="TreeGrafter"/>
</dbReference>
<evidence type="ECO:0000259" key="3">
    <source>
        <dbReference type="PROSITE" id="PS50954"/>
    </source>
</evidence>
<evidence type="ECO:0000256" key="2">
    <source>
        <dbReference type="SAM" id="MobiDB-lite"/>
    </source>
</evidence>
<dbReference type="Proteomes" id="UP000316079">
    <property type="component" value="Unassembled WGS sequence"/>
</dbReference>
<dbReference type="AlphaFoldDB" id="A0A553NJT5"/>
<feature type="compositionally biased region" description="Polar residues" evidence="2">
    <location>
        <begin position="250"/>
        <end position="264"/>
    </location>
</feature>
<dbReference type="Pfam" id="PF12796">
    <property type="entry name" value="Ank_2"/>
    <property type="match status" value="1"/>
</dbReference>
<dbReference type="PANTHER" id="PTHR46427">
    <property type="entry name" value="ANKYRIN REPEAT AND LEM DOMAIN-CONTAINING PROTEIN 1"/>
    <property type="match status" value="1"/>
</dbReference>
<sequence length="1098" mass="121021">MAMGSTEMEQLLMNAVRETDHRSVQSLLFQGADANTQVLEGVAAVHLAAGKDSERGGRILELLLRHGADANLRTSEGMTPLHVAASWGCLQNLQLLLKHGGDPDLPDQDGNKPSDLAEQEENRKCAILLQEHERHTSCEKQRVIEQPLLLSRSFSPEPSDLHRDPLSSTRLSSASSGQLQNFTGSALPQDHQNFWGSRLSPLSEDYQNQRGTKLSPISLNHQNLCPPGFLDSGVWNSTWEKGAFHPVLSSTHVSTYPDDTTTGGDQEGPEPDNLVNPLDYPQNLRDLPVPVGTGPRRSVSFAAGDHYFSALSPEDHSHHQDSDQTLDLSCYSEFVDRERMATVLQNHGIDVTSPDRVFVFCKDADKLMEDSEKTLLGPGAIEEEEEESTVSSESSRYSSCSSDPNPSPAIQNQSDTGNTPIHPSGNTGDPSLSSCVNIGNPDLGSCVNTENSTLGCSANTGNSALGCSSSTGSKTPTCGGHLSIADGLVAAVPEQFSSEDVGVTLRGRPGKEEDDCVVSPFVTGRTQSRLSRHSERMNMSALQNRSSLFEETLPKPERSHTPRNTLTHSHQHFQYTPLIPLSPSLSADSPSQEDSDIQSESMADTVLIAESVSENAEEFRTSAIGPEEDIVTSAAEEQQKSRSFGASGAAQILTSGASSSSEGVQTISSAQHTDPRVSRVQQTISRVVCESPVAKSSKLVHPEPSGHTPRYSLSRLSRRISTGLHKAEEPEEYLYTDTEEGHELIETRVPPRHRTSGSSLSQEPQCEETLLYDWRSLTLQPLSQEDKQYKSQLSDKSRSDLESPSSKSPVSPPLSGLTDRELRNKLVAAGEDPGPINPQTRALYIQRLRRALQRDKHSNKNTPRPPHCKNTPHTPGSPHPKKKEEQCHNSNTGFSPELELVLTRSVLPDSQEDELALNAQFERPDQNQQWREGSVKSSFNYLLLDPRVTQNLPLRSESLSVSECFQIFLSAVFYIGKGKRSRPYSHLYEALEYHRGDKTARKLCSKVQRILQIWRSGHGVVSLHCFQNVIPVEAYTREACMVEAMGLKNLTNLKRGDYYGVVSKWPLCRRRELGVHLLFRAMKIFLLEGERQLRPTDI</sequence>
<feature type="region of interest" description="Disordered" evidence="2">
    <location>
        <begin position="100"/>
        <end position="119"/>
    </location>
</feature>
<feature type="repeat" description="ANK" evidence="1">
    <location>
        <begin position="40"/>
        <end position="75"/>
    </location>
</feature>
<dbReference type="InterPro" id="IPR036770">
    <property type="entry name" value="Ankyrin_rpt-contain_sf"/>
</dbReference>
<dbReference type="GO" id="GO:0004520">
    <property type="term" value="F:DNA endonuclease activity"/>
    <property type="evidence" value="ECO:0007669"/>
    <property type="project" value="TreeGrafter"/>
</dbReference>
<dbReference type="GO" id="GO:0000724">
    <property type="term" value="P:double-strand break repair via homologous recombination"/>
    <property type="evidence" value="ECO:0007669"/>
    <property type="project" value="TreeGrafter"/>
</dbReference>
<feature type="compositionally biased region" description="Low complexity" evidence="2">
    <location>
        <begin position="802"/>
        <end position="815"/>
    </location>
</feature>
<dbReference type="CDD" id="cd12934">
    <property type="entry name" value="LEM"/>
    <property type="match status" value="1"/>
</dbReference>
<protein>
    <recommendedName>
        <fullName evidence="3">LEM domain-containing protein</fullName>
    </recommendedName>
</protein>
<dbReference type="PROSITE" id="PS50088">
    <property type="entry name" value="ANK_REPEAT"/>
    <property type="match status" value="2"/>
</dbReference>
<feature type="region of interest" description="Disordered" evidence="2">
    <location>
        <begin position="620"/>
        <end position="714"/>
    </location>
</feature>
<accession>A0A553NJT5</accession>
<gene>
    <name evidence="4" type="ORF">DNTS_005531</name>
</gene>
<keyword evidence="1" id="KW-0040">ANK repeat</keyword>
<feature type="compositionally biased region" description="Low complexity" evidence="2">
    <location>
        <begin position="579"/>
        <end position="590"/>
    </location>
</feature>
<dbReference type="CDD" id="cd10454">
    <property type="entry name" value="GIY-YIG_COG3680_Meta"/>
    <property type="match status" value="1"/>
</dbReference>
<feature type="compositionally biased region" description="Low complexity" evidence="2">
    <location>
        <begin position="389"/>
        <end position="402"/>
    </location>
</feature>
<dbReference type="SMART" id="SM00248">
    <property type="entry name" value="ANK"/>
    <property type="match status" value="4"/>
</dbReference>
<dbReference type="Pfam" id="PF03020">
    <property type="entry name" value="LEM"/>
    <property type="match status" value="1"/>
</dbReference>
<feature type="region of interest" description="Disordered" evidence="2">
    <location>
        <begin position="579"/>
        <end position="600"/>
    </location>
</feature>
<feature type="region of interest" description="Disordered" evidence="2">
    <location>
        <begin position="250"/>
        <end position="285"/>
    </location>
</feature>
<dbReference type="InterPro" id="IPR002110">
    <property type="entry name" value="Ankyrin_rpt"/>
</dbReference>
<dbReference type="PROSITE" id="PS50954">
    <property type="entry name" value="LEM"/>
    <property type="match status" value="1"/>
</dbReference>
<dbReference type="Gene3D" id="1.10.720.40">
    <property type="match status" value="1"/>
</dbReference>
<feature type="compositionally biased region" description="Polar residues" evidence="2">
    <location>
        <begin position="652"/>
        <end position="672"/>
    </location>
</feature>
<dbReference type="Pfam" id="PF22945">
    <property type="entry name" value="LEM-3_GIY-YIG"/>
    <property type="match status" value="1"/>
</dbReference>
<keyword evidence="5" id="KW-1185">Reference proteome</keyword>
<dbReference type="SUPFAM" id="SSF63451">
    <property type="entry name" value="LEM domain"/>
    <property type="match status" value="1"/>
</dbReference>
<evidence type="ECO:0000256" key="1">
    <source>
        <dbReference type="PROSITE-ProRule" id="PRU00023"/>
    </source>
</evidence>
<dbReference type="PANTHER" id="PTHR46427:SF1">
    <property type="entry name" value="ANKYRIN REPEAT AND LEM DOMAIN-CONTAINING PROTEIN 1"/>
    <property type="match status" value="1"/>
</dbReference>
<evidence type="ECO:0000313" key="5">
    <source>
        <dbReference type="Proteomes" id="UP000316079"/>
    </source>
</evidence>